<keyword evidence="11" id="KW-1133">Transmembrane helix</keyword>
<evidence type="ECO:0000256" key="10">
    <source>
        <dbReference type="ARBA" id="ARBA00022840"/>
    </source>
</evidence>
<dbReference type="PROSITE" id="PS00107">
    <property type="entry name" value="PROTEIN_KINASE_ATP"/>
    <property type="match status" value="1"/>
</dbReference>
<evidence type="ECO:0000256" key="15">
    <source>
        <dbReference type="PROSITE-ProRule" id="PRU10141"/>
    </source>
</evidence>
<keyword evidence="3" id="KW-0597">Phosphoprotein</keyword>
<evidence type="ECO:0000256" key="5">
    <source>
        <dbReference type="ARBA" id="ARBA00022692"/>
    </source>
</evidence>
<dbReference type="InterPro" id="IPR017441">
    <property type="entry name" value="Protein_kinase_ATP_BS"/>
</dbReference>
<dbReference type="Proteomes" id="UP001443914">
    <property type="component" value="Unassembled WGS sequence"/>
</dbReference>
<evidence type="ECO:0000256" key="6">
    <source>
        <dbReference type="ARBA" id="ARBA00022729"/>
    </source>
</evidence>
<dbReference type="EMBL" id="JBDFQZ010000009">
    <property type="protein sequence ID" value="KAK9688819.1"/>
    <property type="molecule type" value="Genomic_DNA"/>
</dbReference>
<feature type="binding site" evidence="15">
    <location>
        <position position="73"/>
    </location>
    <ligand>
        <name>ATP</name>
        <dbReference type="ChEBI" id="CHEBI:30616"/>
    </ligand>
</feature>
<dbReference type="PROSITE" id="PS50011">
    <property type="entry name" value="PROTEIN_KINASE_DOM"/>
    <property type="match status" value="1"/>
</dbReference>
<feature type="compositionally biased region" description="Polar residues" evidence="17">
    <location>
        <begin position="352"/>
        <end position="366"/>
    </location>
</feature>
<keyword evidence="12" id="KW-0472">Membrane</keyword>
<keyword evidence="7" id="KW-0677">Repeat</keyword>
<proteinExistence type="inferred from homology"/>
<dbReference type="Pfam" id="PF07714">
    <property type="entry name" value="PK_Tyr_Ser-Thr"/>
    <property type="match status" value="1"/>
</dbReference>
<dbReference type="CDD" id="cd14066">
    <property type="entry name" value="STKc_IRAK"/>
    <property type="match status" value="1"/>
</dbReference>
<keyword evidence="14" id="KW-0325">Glycoprotein</keyword>
<keyword evidence="9" id="KW-0418">Kinase</keyword>
<evidence type="ECO:0000313" key="20">
    <source>
        <dbReference type="Proteomes" id="UP001443914"/>
    </source>
</evidence>
<dbReference type="FunFam" id="3.30.200.20:FF:000421">
    <property type="entry name" value="Serine/threonine-protein kinase receptor"/>
    <property type="match status" value="1"/>
</dbReference>
<evidence type="ECO:0000256" key="14">
    <source>
        <dbReference type="ARBA" id="ARBA00023180"/>
    </source>
</evidence>
<feature type="region of interest" description="Disordered" evidence="17">
    <location>
        <begin position="339"/>
        <end position="371"/>
    </location>
</feature>
<sequence>MVMTCFFFHCGKRASSSSEPPVDIDGAENVNFYTYKELQSATDKFNQYNKIGEGGFGSVYKGKLKDGTIVAIKVLSPESRQGLQEFLTELTVLSDIEHENLVEILGCCVEGNNRILISRYLENNSLAQTLLGQNRNAINFSWTIRRHICIGIARGLAFLHEEVQPHIIHRDIKASNILLDKDLTAKLSDFGLAKLIPANMTHVSTKVAGTLGYLAPEYALRGQLTKKADIYSFGVLLMEIVCGRCNKNRRLPPGEQYLLQRAWIMLEKEALVELVDEAFRENLDIKEAESFLKIALLCAQQMPNLRPTMSTVVKMLQGEQDVSDTSITPPGILSELTDVKPKENSEHKDVKNSSPIFTPELGSSSLKSEHMDSTCPTFTFTSINARSD</sequence>
<evidence type="ECO:0000313" key="19">
    <source>
        <dbReference type="EMBL" id="KAK9688819.1"/>
    </source>
</evidence>
<gene>
    <name evidence="19" type="ORF">RND81_09G013000</name>
</gene>
<evidence type="ECO:0000256" key="12">
    <source>
        <dbReference type="ARBA" id="ARBA00023136"/>
    </source>
</evidence>
<dbReference type="GO" id="GO:0004674">
    <property type="term" value="F:protein serine/threonine kinase activity"/>
    <property type="evidence" value="ECO:0007669"/>
    <property type="project" value="UniProtKB-KW"/>
</dbReference>
<keyword evidence="4" id="KW-0808">Transferase</keyword>
<feature type="domain" description="Protein kinase" evidence="18">
    <location>
        <begin position="45"/>
        <end position="322"/>
    </location>
</feature>
<evidence type="ECO:0000256" key="7">
    <source>
        <dbReference type="ARBA" id="ARBA00022737"/>
    </source>
</evidence>
<dbReference type="FunFam" id="1.10.510.10:FF:000044">
    <property type="entry name" value="Putative LRR receptor-like serine/threonine-protein kinase"/>
    <property type="match status" value="1"/>
</dbReference>
<evidence type="ECO:0000256" key="16">
    <source>
        <dbReference type="RuleBase" id="RU000304"/>
    </source>
</evidence>
<reference evidence="19" key="1">
    <citation type="submission" date="2024-03" db="EMBL/GenBank/DDBJ databases">
        <title>WGS assembly of Saponaria officinalis var. Norfolk2.</title>
        <authorList>
            <person name="Jenkins J."/>
            <person name="Shu S."/>
            <person name="Grimwood J."/>
            <person name="Barry K."/>
            <person name="Goodstein D."/>
            <person name="Schmutz J."/>
            <person name="Leebens-Mack J."/>
            <person name="Osbourn A."/>
        </authorList>
    </citation>
    <scope>NUCLEOTIDE SEQUENCE [LARGE SCALE GENOMIC DNA]</scope>
    <source>
        <strain evidence="19">JIC</strain>
    </source>
</reference>
<evidence type="ECO:0000256" key="1">
    <source>
        <dbReference type="ARBA" id="ARBA00004167"/>
    </source>
</evidence>
<dbReference type="InterPro" id="IPR011009">
    <property type="entry name" value="Kinase-like_dom_sf"/>
</dbReference>
<evidence type="ECO:0000256" key="4">
    <source>
        <dbReference type="ARBA" id="ARBA00022679"/>
    </source>
</evidence>
<evidence type="ECO:0000256" key="11">
    <source>
        <dbReference type="ARBA" id="ARBA00022989"/>
    </source>
</evidence>
<keyword evidence="6" id="KW-0732">Signal</keyword>
<organism evidence="19 20">
    <name type="scientific">Saponaria officinalis</name>
    <name type="common">Common soapwort</name>
    <name type="synonym">Lychnis saponaria</name>
    <dbReference type="NCBI Taxonomy" id="3572"/>
    <lineage>
        <taxon>Eukaryota</taxon>
        <taxon>Viridiplantae</taxon>
        <taxon>Streptophyta</taxon>
        <taxon>Embryophyta</taxon>
        <taxon>Tracheophyta</taxon>
        <taxon>Spermatophyta</taxon>
        <taxon>Magnoliopsida</taxon>
        <taxon>eudicotyledons</taxon>
        <taxon>Gunneridae</taxon>
        <taxon>Pentapetalae</taxon>
        <taxon>Caryophyllales</taxon>
        <taxon>Caryophyllaceae</taxon>
        <taxon>Caryophylleae</taxon>
        <taxon>Saponaria</taxon>
    </lineage>
</organism>
<dbReference type="PROSITE" id="PS00108">
    <property type="entry name" value="PROTEIN_KINASE_ST"/>
    <property type="match status" value="1"/>
</dbReference>
<keyword evidence="13" id="KW-0675">Receptor</keyword>
<comment type="caution">
    <text evidence="19">The sequence shown here is derived from an EMBL/GenBank/DDBJ whole genome shotgun (WGS) entry which is preliminary data.</text>
</comment>
<evidence type="ECO:0000259" key="18">
    <source>
        <dbReference type="PROSITE" id="PS50011"/>
    </source>
</evidence>
<dbReference type="GO" id="GO:0005524">
    <property type="term" value="F:ATP binding"/>
    <property type="evidence" value="ECO:0007669"/>
    <property type="project" value="UniProtKB-UniRule"/>
</dbReference>
<protein>
    <recommendedName>
        <fullName evidence="18">Protein kinase domain-containing protein</fullName>
    </recommendedName>
</protein>
<dbReference type="InterPro" id="IPR008271">
    <property type="entry name" value="Ser/Thr_kinase_AS"/>
</dbReference>
<dbReference type="Gene3D" id="1.10.510.10">
    <property type="entry name" value="Transferase(Phosphotransferase) domain 1"/>
    <property type="match status" value="1"/>
</dbReference>
<accession>A0AAW1IG24</accession>
<keyword evidence="2 16" id="KW-0723">Serine/threonine-protein kinase</keyword>
<evidence type="ECO:0000256" key="8">
    <source>
        <dbReference type="ARBA" id="ARBA00022741"/>
    </source>
</evidence>
<dbReference type="AlphaFoldDB" id="A0AAW1IG24"/>
<evidence type="ECO:0000256" key="2">
    <source>
        <dbReference type="ARBA" id="ARBA00022527"/>
    </source>
</evidence>
<dbReference type="PANTHER" id="PTHR47973">
    <property type="entry name" value="CYSTEINE-RICH RECEPTOR-LIKE PROTEIN KINASE 3"/>
    <property type="match status" value="1"/>
</dbReference>
<dbReference type="GO" id="GO:0016020">
    <property type="term" value="C:membrane"/>
    <property type="evidence" value="ECO:0007669"/>
    <property type="project" value="UniProtKB-SubCell"/>
</dbReference>
<keyword evidence="20" id="KW-1185">Reference proteome</keyword>
<evidence type="ECO:0000256" key="3">
    <source>
        <dbReference type="ARBA" id="ARBA00022553"/>
    </source>
</evidence>
<dbReference type="InterPro" id="IPR052059">
    <property type="entry name" value="CR_Ser/Thr_kinase"/>
</dbReference>
<keyword evidence="5" id="KW-0812">Transmembrane</keyword>
<evidence type="ECO:0000256" key="13">
    <source>
        <dbReference type="ARBA" id="ARBA00023170"/>
    </source>
</evidence>
<keyword evidence="10 15" id="KW-0067">ATP-binding</keyword>
<dbReference type="SMART" id="SM00220">
    <property type="entry name" value="S_TKc"/>
    <property type="match status" value="1"/>
</dbReference>
<feature type="compositionally biased region" description="Basic and acidic residues" evidence="17">
    <location>
        <begin position="339"/>
        <end position="351"/>
    </location>
</feature>
<name>A0AAW1IG24_SAPOF</name>
<dbReference type="InterPro" id="IPR000719">
    <property type="entry name" value="Prot_kinase_dom"/>
</dbReference>
<evidence type="ECO:0000256" key="9">
    <source>
        <dbReference type="ARBA" id="ARBA00022777"/>
    </source>
</evidence>
<keyword evidence="8 15" id="KW-0547">Nucleotide-binding</keyword>
<comment type="subcellular location">
    <subcellularLocation>
        <location evidence="1">Membrane</location>
        <topology evidence="1">Single-pass membrane protein</topology>
    </subcellularLocation>
</comment>
<dbReference type="SUPFAM" id="SSF56112">
    <property type="entry name" value="Protein kinase-like (PK-like)"/>
    <property type="match status" value="1"/>
</dbReference>
<comment type="similarity">
    <text evidence="16">Belongs to the protein kinase superfamily.</text>
</comment>
<dbReference type="Gene3D" id="3.30.200.20">
    <property type="entry name" value="Phosphorylase Kinase, domain 1"/>
    <property type="match status" value="1"/>
</dbReference>
<evidence type="ECO:0000256" key="17">
    <source>
        <dbReference type="SAM" id="MobiDB-lite"/>
    </source>
</evidence>
<dbReference type="InterPro" id="IPR001245">
    <property type="entry name" value="Ser-Thr/Tyr_kinase_cat_dom"/>
</dbReference>